<evidence type="ECO:0000313" key="2">
    <source>
        <dbReference type="EMBL" id="GBP51697.1"/>
    </source>
</evidence>
<sequence length="327" mass="35045">MVSLNRYKGDTIEGQTSNILDQERTATSEYTYFIVKEKHRDANVEKVSQNEVSNRSSPSSSWTLHASAAVYPVSGDAALGMRRGSEMACGVARAAAPVRPKQTNSVLVPSPLYLIDIAIIRKNLSWMSRIVRECSALGVSYPFVALDDRAMKFTVGAVCGEPNITELVLGSGVTRNRSGTRLSINNAQGRTEINIENGMGIECGSGIEPDRGTSSDVRSRTGIGIRIGSGFPGVSHDRAYVLFRLGRRVPPAVRQFAEAGRADGLGSGPGTFDTFGAPAVTQGAGRTEAEFFVDGNHSRGSACPVIKRNPYRITRASVYPSVTADLL</sequence>
<evidence type="ECO:0000259" key="1">
    <source>
        <dbReference type="Pfam" id="PF06468"/>
    </source>
</evidence>
<dbReference type="InterPro" id="IPR009465">
    <property type="entry name" value="Spondin_N"/>
</dbReference>
<keyword evidence="3" id="KW-1185">Reference proteome</keyword>
<dbReference type="AlphaFoldDB" id="A0A4C1WNK9"/>
<dbReference type="EMBL" id="BGZK01000586">
    <property type="protein sequence ID" value="GBP51697.1"/>
    <property type="molecule type" value="Genomic_DNA"/>
</dbReference>
<dbReference type="Gene3D" id="2.60.40.2130">
    <property type="entry name" value="F-spondin domain"/>
    <property type="match status" value="1"/>
</dbReference>
<dbReference type="Proteomes" id="UP000299102">
    <property type="component" value="Unassembled WGS sequence"/>
</dbReference>
<proteinExistence type="predicted"/>
<organism evidence="2 3">
    <name type="scientific">Eumeta variegata</name>
    <name type="common">Bagworm moth</name>
    <name type="synonym">Eumeta japonica</name>
    <dbReference type="NCBI Taxonomy" id="151549"/>
    <lineage>
        <taxon>Eukaryota</taxon>
        <taxon>Metazoa</taxon>
        <taxon>Ecdysozoa</taxon>
        <taxon>Arthropoda</taxon>
        <taxon>Hexapoda</taxon>
        <taxon>Insecta</taxon>
        <taxon>Pterygota</taxon>
        <taxon>Neoptera</taxon>
        <taxon>Endopterygota</taxon>
        <taxon>Lepidoptera</taxon>
        <taxon>Glossata</taxon>
        <taxon>Ditrysia</taxon>
        <taxon>Tineoidea</taxon>
        <taxon>Psychidae</taxon>
        <taxon>Oiketicinae</taxon>
        <taxon>Eumeta</taxon>
    </lineage>
</organism>
<feature type="domain" description="Spondin" evidence="1">
    <location>
        <begin position="233"/>
        <end position="303"/>
    </location>
</feature>
<comment type="caution">
    <text evidence="2">The sequence shown here is derived from an EMBL/GenBank/DDBJ whole genome shotgun (WGS) entry which is preliminary data.</text>
</comment>
<gene>
    <name evidence="2" type="ORF">EVAR_48320_1</name>
</gene>
<accession>A0A4C1WNK9</accession>
<evidence type="ECO:0000313" key="3">
    <source>
        <dbReference type="Proteomes" id="UP000299102"/>
    </source>
</evidence>
<reference evidence="2 3" key="1">
    <citation type="journal article" date="2019" name="Commun. Biol.">
        <title>The bagworm genome reveals a unique fibroin gene that provides high tensile strength.</title>
        <authorList>
            <person name="Kono N."/>
            <person name="Nakamura H."/>
            <person name="Ohtoshi R."/>
            <person name="Tomita M."/>
            <person name="Numata K."/>
            <person name="Arakawa K."/>
        </authorList>
    </citation>
    <scope>NUCLEOTIDE SEQUENCE [LARGE SCALE GENOMIC DNA]</scope>
</reference>
<dbReference type="OrthoDB" id="6090599at2759"/>
<name>A0A4C1WNK9_EUMVA</name>
<dbReference type="InterPro" id="IPR038678">
    <property type="entry name" value="Spondin_N_sf"/>
</dbReference>
<dbReference type="STRING" id="151549.A0A4C1WNK9"/>
<dbReference type="Pfam" id="PF06468">
    <property type="entry name" value="Spond_N"/>
    <property type="match status" value="1"/>
</dbReference>
<protein>
    <recommendedName>
        <fullName evidence="1">Spondin domain-containing protein</fullName>
    </recommendedName>
</protein>